<sequence length="152" mass="16957">MPQRFQLSVTYMSPSNAKIHCKGSYSDSNTDPMGIVYLKVKIFIPSDQNIPTQIEEFEKGDVVFLRGKFVACPGWYSVNATLLKVMENLDFDIMPSIGLDIMVFGIMTKMVQNVDGKSVLDFYVKENLGDCDSMISGLRLGKGSPLFVIIIL</sequence>
<evidence type="ECO:0000313" key="4">
    <source>
        <dbReference type="Proteomes" id="UP000232688"/>
    </source>
</evidence>
<protein>
    <submittedName>
        <fullName evidence="3">Uncharacterized protein</fullName>
    </submittedName>
</protein>
<accession>A0A2I1FB00</accession>
<evidence type="ECO:0000313" key="5">
    <source>
        <dbReference type="Proteomes" id="UP000232722"/>
    </source>
</evidence>
<dbReference type="AlphaFoldDB" id="A0A2I1FB00"/>
<dbReference type="VEuPathDB" id="FungiDB:RhiirA1_453127"/>
<gene>
    <name evidence="1" type="ORF">CHRIB12_LOCUS4078</name>
    <name evidence="3" type="ORF">RhiirA1_453127</name>
    <name evidence="2" type="ORF">RhiirA5_428702</name>
</gene>
<organism evidence="3 4">
    <name type="scientific">Rhizophagus irregularis</name>
    <dbReference type="NCBI Taxonomy" id="588596"/>
    <lineage>
        <taxon>Eukaryota</taxon>
        <taxon>Fungi</taxon>
        <taxon>Fungi incertae sedis</taxon>
        <taxon>Mucoromycota</taxon>
        <taxon>Glomeromycotina</taxon>
        <taxon>Glomeromycetes</taxon>
        <taxon>Glomerales</taxon>
        <taxon>Glomeraceae</taxon>
        <taxon>Rhizophagus</taxon>
    </lineage>
</organism>
<dbReference type="EMBL" id="LLXH01000150">
    <property type="protein sequence ID" value="PKC71799.1"/>
    <property type="molecule type" value="Genomic_DNA"/>
</dbReference>
<name>A0A2I1FB00_9GLOM</name>
<dbReference type="Proteomes" id="UP000684084">
    <property type="component" value="Unassembled WGS sequence"/>
</dbReference>
<dbReference type="Proteomes" id="UP000232688">
    <property type="component" value="Unassembled WGS sequence"/>
</dbReference>
<dbReference type="OrthoDB" id="2341031at2759"/>
<reference evidence="2 5" key="2">
    <citation type="submission" date="2017-09" db="EMBL/GenBank/DDBJ databases">
        <title>Extensive intraspecific genome diversity in a model arbuscular mycorrhizal fungus.</title>
        <authorList>
            <person name="Chen E.C."/>
            <person name="Morin E."/>
            <person name="Beaudet D."/>
            <person name="Noel J."/>
            <person name="Ndikumana S."/>
            <person name="Charron P."/>
            <person name="St-Onge C."/>
            <person name="Giorgi J."/>
            <person name="Grigoriev I.V."/>
            <person name="Roux C."/>
            <person name="Martin F.M."/>
            <person name="Corradi N."/>
        </authorList>
    </citation>
    <scope>NUCLEOTIDE SEQUENCE [LARGE SCALE GENOMIC DNA]</scope>
    <source>
        <strain evidence="2 5">A5</strain>
    </source>
</reference>
<comment type="caution">
    <text evidence="3">The sequence shown here is derived from an EMBL/GenBank/DDBJ whole genome shotgun (WGS) entry which is preliminary data.</text>
</comment>
<reference evidence="2 5" key="1">
    <citation type="submission" date="2016-04" db="EMBL/GenBank/DDBJ databases">
        <title>Genome analyses suggest a sexual origin of heterokaryosis in a supposedly ancient asexual fungus.</title>
        <authorList>
            <person name="Ropars J."/>
            <person name="Sedzielewska K."/>
            <person name="Noel J."/>
            <person name="Charron P."/>
            <person name="Farinelli L."/>
            <person name="Marton T."/>
            <person name="Kruger M."/>
            <person name="Pelin A."/>
            <person name="Brachmann A."/>
            <person name="Corradi N."/>
        </authorList>
    </citation>
    <scope>NUCLEOTIDE SEQUENCE [LARGE SCALE GENOMIC DNA]</scope>
    <source>
        <strain evidence="2 5">A5</strain>
    </source>
</reference>
<dbReference type="Proteomes" id="UP000232722">
    <property type="component" value="Unassembled WGS sequence"/>
</dbReference>
<reference evidence="3 4" key="3">
    <citation type="submission" date="2017-10" db="EMBL/GenBank/DDBJ databases">
        <title>Extensive intraspecific genome diversity in a model arbuscular mycorrhizal fungus.</title>
        <authorList>
            <person name="Chen E.C.H."/>
            <person name="Morin E."/>
            <person name="Baudet D."/>
            <person name="Noel J."/>
            <person name="Ndikumana S."/>
            <person name="Charron P."/>
            <person name="St-Onge C."/>
            <person name="Giorgi J."/>
            <person name="Grigoriev I.V."/>
            <person name="Roux C."/>
            <person name="Martin F.M."/>
            <person name="Corradi N."/>
        </authorList>
    </citation>
    <scope>NUCLEOTIDE SEQUENCE [LARGE SCALE GENOMIC DNA]</scope>
    <source>
        <strain evidence="3 4">A1</strain>
    </source>
</reference>
<evidence type="ECO:0000313" key="3">
    <source>
        <dbReference type="EMBL" id="PKC71799.1"/>
    </source>
</evidence>
<evidence type="ECO:0000313" key="1">
    <source>
        <dbReference type="EMBL" id="CAB5345696.1"/>
    </source>
</evidence>
<reference evidence="3 4" key="4">
    <citation type="submission" date="2017-10" db="EMBL/GenBank/DDBJ databases">
        <title>Genome analyses suggest a sexual origin of heterokaryosis in a supposedly ancient asexual fungus.</title>
        <authorList>
            <person name="Corradi N."/>
            <person name="Sedzielewska K."/>
            <person name="Noel J."/>
            <person name="Charron P."/>
            <person name="Farinelli L."/>
            <person name="Marton T."/>
            <person name="Kruger M."/>
            <person name="Pelin A."/>
            <person name="Brachmann A."/>
            <person name="Corradi N."/>
        </authorList>
    </citation>
    <scope>NUCLEOTIDE SEQUENCE [LARGE SCALE GENOMIC DNA]</scope>
    <source>
        <strain evidence="3 4">A1</strain>
    </source>
</reference>
<dbReference type="EMBL" id="CAGKOT010000006">
    <property type="protein sequence ID" value="CAB5345696.1"/>
    <property type="molecule type" value="Genomic_DNA"/>
</dbReference>
<proteinExistence type="predicted"/>
<dbReference type="VEuPathDB" id="FungiDB:FUN_009908"/>
<reference evidence="1" key="5">
    <citation type="submission" date="2020-05" db="EMBL/GenBank/DDBJ databases">
        <authorList>
            <person name="Rincon C."/>
            <person name="Sanders R I."/>
            <person name="Robbins C."/>
            <person name="Chaturvedi A."/>
        </authorList>
    </citation>
    <scope>NUCLEOTIDE SEQUENCE</scope>
    <source>
        <strain evidence="1">CHB12</strain>
    </source>
</reference>
<dbReference type="EMBL" id="LLXJ01001975">
    <property type="protein sequence ID" value="PKC00090.1"/>
    <property type="molecule type" value="Genomic_DNA"/>
</dbReference>
<evidence type="ECO:0000313" key="2">
    <source>
        <dbReference type="EMBL" id="PKC00090.1"/>
    </source>
</evidence>